<dbReference type="InterPro" id="IPR016181">
    <property type="entry name" value="Acyl_CoA_acyltransferase"/>
</dbReference>
<evidence type="ECO:0000259" key="2">
    <source>
        <dbReference type="Pfam" id="PF22998"/>
    </source>
</evidence>
<accession>A0A319FJ23</accession>
<dbReference type="Pfam" id="PF22998">
    <property type="entry name" value="GNAT_LYC1-like"/>
    <property type="match status" value="1"/>
</dbReference>
<evidence type="ECO:0000256" key="1">
    <source>
        <dbReference type="SAM" id="MobiDB-lite"/>
    </source>
</evidence>
<dbReference type="Gene3D" id="3.40.630.30">
    <property type="match status" value="1"/>
</dbReference>
<dbReference type="STRING" id="1448318.A0A319FJ23"/>
<feature type="region of interest" description="Disordered" evidence="1">
    <location>
        <begin position="188"/>
        <end position="207"/>
    </location>
</feature>
<dbReference type="PANTHER" id="PTHR34815:SF2">
    <property type="entry name" value="N-ACETYLTRANSFERASE DOMAIN-CONTAINING PROTEIN"/>
    <property type="match status" value="1"/>
</dbReference>
<dbReference type="PANTHER" id="PTHR34815">
    <property type="entry name" value="LYSINE ACETYLTRANSFERASE"/>
    <property type="match status" value="1"/>
</dbReference>
<evidence type="ECO:0000313" key="3">
    <source>
        <dbReference type="EMBL" id="PYI07553.1"/>
    </source>
</evidence>
<dbReference type="InterPro" id="IPR053013">
    <property type="entry name" value="LAT"/>
</dbReference>
<sequence>MSTLRRATPHEAETQYLSQAKHTPWGGPLDPASYLARKRLLERCALPTSVWVLVDDTAGAGDGEHILASCELTTKPAVVSYPNPNSQVDLSGEGKEDGKEVMVRETSCIGISCVYLAPEMRGRGYGDRLMREVGGMLASAQQDVGKKGGGVGCGFGSVLFSDIGATFYTRYGFLPRKLPYLSIEVSPNPNPDSTTTTTPTPTLIPRSSLPQLCTLDKKRVISTLEKYTQHTGHAAISLLTDPSTLDRWFVREDFTAEYMGISQPQPQPQDERVCGVLVNNPDSPLPNTNTDHTPRVLNVDINMNMNKADWCLWTRMWYSPTVGQREGNRLYVLRVSLAGRDTTPADGEKGLGEGRGQVERVKVLLGEAVKEARKWEMESVEVWDPCEVVVRAARELDCADPGREVERVTVGVKGEVEVPHLRWMGGHGDGQDEGQVDWIGVEKGGWC</sequence>
<reference evidence="3 4" key="1">
    <citation type="submission" date="2018-02" db="EMBL/GenBank/DDBJ databases">
        <title>The genomes of Aspergillus section Nigri reveals drivers in fungal speciation.</title>
        <authorList>
            <consortium name="DOE Joint Genome Institute"/>
            <person name="Vesth T.C."/>
            <person name="Nybo J."/>
            <person name="Theobald S."/>
            <person name="Brandl J."/>
            <person name="Frisvad J.C."/>
            <person name="Nielsen K.F."/>
            <person name="Lyhne E.K."/>
            <person name="Kogle M.E."/>
            <person name="Kuo A."/>
            <person name="Riley R."/>
            <person name="Clum A."/>
            <person name="Nolan M."/>
            <person name="Lipzen A."/>
            <person name="Salamov A."/>
            <person name="Henrissat B."/>
            <person name="Wiebenga A."/>
            <person name="De vries R.P."/>
            <person name="Grigoriev I.V."/>
            <person name="Mortensen U.H."/>
            <person name="Andersen M.R."/>
            <person name="Baker S.E."/>
        </authorList>
    </citation>
    <scope>NUCLEOTIDE SEQUENCE [LARGE SCALE GENOMIC DNA]</scope>
    <source>
        <strain evidence="3 4">CBS 121057</strain>
    </source>
</reference>
<dbReference type="CDD" id="cd04301">
    <property type="entry name" value="NAT_SF"/>
    <property type="match status" value="1"/>
</dbReference>
<dbReference type="VEuPathDB" id="FungiDB:BO78DRAFT_428915"/>
<dbReference type="Proteomes" id="UP000248423">
    <property type="component" value="Unassembled WGS sequence"/>
</dbReference>
<dbReference type="SUPFAM" id="SSF55729">
    <property type="entry name" value="Acyl-CoA N-acyltransferases (Nat)"/>
    <property type="match status" value="1"/>
</dbReference>
<dbReference type="OrthoDB" id="2020070at2759"/>
<organism evidence="3 4">
    <name type="scientific">Aspergillus sclerotiicarbonarius (strain CBS 121057 / IBT 28362)</name>
    <dbReference type="NCBI Taxonomy" id="1448318"/>
    <lineage>
        <taxon>Eukaryota</taxon>
        <taxon>Fungi</taxon>
        <taxon>Dikarya</taxon>
        <taxon>Ascomycota</taxon>
        <taxon>Pezizomycotina</taxon>
        <taxon>Eurotiomycetes</taxon>
        <taxon>Eurotiomycetidae</taxon>
        <taxon>Eurotiales</taxon>
        <taxon>Aspergillaceae</taxon>
        <taxon>Aspergillus</taxon>
        <taxon>Aspergillus subgen. Circumdati</taxon>
    </lineage>
</organism>
<protein>
    <recommendedName>
        <fullName evidence="2">LYC1 C-terminal domain-containing protein</fullName>
    </recommendedName>
</protein>
<evidence type="ECO:0000313" key="4">
    <source>
        <dbReference type="Proteomes" id="UP000248423"/>
    </source>
</evidence>
<feature type="domain" description="LYC1 C-terminal" evidence="2">
    <location>
        <begin position="191"/>
        <end position="447"/>
    </location>
</feature>
<dbReference type="EMBL" id="KZ826341">
    <property type="protein sequence ID" value="PYI07553.1"/>
    <property type="molecule type" value="Genomic_DNA"/>
</dbReference>
<feature type="compositionally biased region" description="Low complexity" evidence="1">
    <location>
        <begin position="191"/>
        <end position="207"/>
    </location>
</feature>
<keyword evidence="4" id="KW-1185">Reference proteome</keyword>
<gene>
    <name evidence="3" type="ORF">BO78DRAFT_428915</name>
</gene>
<proteinExistence type="predicted"/>
<name>A0A319FJ23_ASPSB</name>
<dbReference type="InterPro" id="IPR055100">
    <property type="entry name" value="GNAT_LYC1-like"/>
</dbReference>
<dbReference type="AlphaFoldDB" id="A0A319FJ23"/>